<dbReference type="SMART" id="SM00530">
    <property type="entry name" value="HTH_XRE"/>
    <property type="match status" value="1"/>
</dbReference>
<reference evidence="2 3" key="1">
    <citation type="submission" date="2016-09" db="EMBL/GenBank/DDBJ databases">
        <title>Rhizobium sp. nov., a novel species isolated from the rice rhizosphere.</title>
        <authorList>
            <person name="Zhao J."/>
            <person name="Zhang X."/>
        </authorList>
    </citation>
    <scope>NUCLEOTIDE SEQUENCE [LARGE SCALE GENOMIC DNA]</scope>
    <source>
        <strain evidence="2 3">MH17</strain>
    </source>
</reference>
<protein>
    <recommendedName>
        <fullName evidence="1">HTH cro/C1-type domain-containing protein</fullName>
    </recommendedName>
</protein>
<comment type="caution">
    <text evidence="2">The sequence shown here is derived from an EMBL/GenBank/DDBJ whole genome shotgun (WGS) entry which is preliminary data.</text>
</comment>
<evidence type="ECO:0000313" key="2">
    <source>
        <dbReference type="EMBL" id="OLP55365.1"/>
    </source>
</evidence>
<dbReference type="EMBL" id="MKIO01000029">
    <property type="protein sequence ID" value="OLP55365.1"/>
    <property type="molecule type" value="Genomic_DNA"/>
</dbReference>
<dbReference type="OrthoDB" id="5659783at2"/>
<dbReference type="CDD" id="cd00093">
    <property type="entry name" value="HTH_XRE"/>
    <property type="match status" value="1"/>
</dbReference>
<evidence type="ECO:0000313" key="3">
    <source>
        <dbReference type="Proteomes" id="UP000186143"/>
    </source>
</evidence>
<dbReference type="SUPFAM" id="SSF47413">
    <property type="entry name" value="lambda repressor-like DNA-binding domains"/>
    <property type="match status" value="1"/>
</dbReference>
<sequence>MRLSTGDVQARLGLSGQDDTAGGRIWRARDALGWSIEALAERLGLPGETIAAWEDDRNAPSAAQLFPLAAALGVTSAWLSDGTGPGPALPPPGDEVRRLRQELALVKKLQDDMAKAISSLEIAMERVLHERD</sequence>
<dbReference type="PROSITE" id="PS50943">
    <property type="entry name" value="HTH_CROC1"/>
    <property type="match status" value="1"/>
</dbReference>
<name>A0A1Q9AJD8_9HYPH</name>
<dbReference type="Proteomes" id="UP000186143">
    <property type="component" value="Unassembled WGS sequence"/>
</dbReference>
<proteinExistence type="predicted"/>
<dbReference type="InterPro" id="IPR010982">
    <property type="entry name" value="Lambda_DNA-bd_dom_sf"/>
</dbReference>
<dbReference type="InterPro" id="IPR001387">
    <property type="entry name" value="Cro/C1-type_HTH"/>
</dbReference>
<dbReference type="Pfam" id="PF01381">
    <property type="entry name" value="HTH_3"/>
    <property type="match status" value="1"/>
</dbReference>
<evidence type="ECO:0000259" key="1">
    <source>
        <dbReference type="PROSITE" id="PS50943"/>
    </source>
</evidence>
<dbReference type="AlphaFoldDB" id="A0A1Q9AJD8"/>
<dbReference type="STRING" id="1672749.BJF92_22700"/>
<accession>A0A1Q9AJD8</accession>
<organism evidence="2 3">
    <name type="scientific">Xaviernesmea rhizosphaerae</name>
    <dbReference type="NCBI Taxonomy" id="1672749"/>
    <lineage>
        <taxon>Bacteria</taxon>
        <taxon>Pseudomonadati</taxon>
        <taxon>Pseudomonadota</taxon>
        <taxon>Alphaproteobacteria</taxon>
        <taxon>Hyphomicrobiales</taxon>
        <taxon>Rhizobiaceae</taxon>
        <taxon>Rhizobium/Agrobacterium group</taxon>
        <taxon>Xaviernesmea</taxon>
    </lineage>
</organism>
<gene>
    <name evidence="2" type="ORF">BJF92_22700</name>
</gene>
<dbReference type="RefSeq" id="WP_075634914.1">
    <property type="nucleotide sequence ID" value="NZ_MKIO01000029.1"/>
</dbReference>
<feature type="domain" description="HTH cro/C1-type" evidence="1">
    <location>
        <begin position="25"/>
        <end position="79"/>
    </location>
</feature>
<dbReference type="Gene3D" id="1.10.260.40">
    <property type="entry name" value="lambda repressor-like DNA-binding domains"/>
    <property type="match status" value="1"/>
</dbReference>
<dbReference type="GO" id="GO:0003677">
    <property type="term" value="F:DNA binding"/>
    <property type="evidence" value="ECO:0007669"/>
    <property type="project" value="InterPro"/>
</dbReference>